<keyword evidence="3" id="KW-0677">Repeat</keyword>
<keyword evidence="2" id="KW-0853">WD repeat</keyword>
<protein>
    <recommendedName>
        <fullName evidence="6">Cytoplasmic dynein intermediate chain</fullName>
    </recommendedName>
</protein>
<dbReference type="SUPFAM" id="SSF50978">
    <property type="entry name" value="WD40 repeat-like"/>
    <property type="match status" value="1"/>
</dbReference>
<sequence length="306" mass="34224">MTMDKVRTRRAAFPISAATAASCPPGILPHGLPQVKEVQPAITAVEQEQKKEEVKEVRELSEEEKQMIILSEEFQHFVDRAGRVMERALCESVDIYTDYTGCFGDEGLDEKSHQRISLNRHFFDERWSRNRTVTSLDWSPQFPELLLASYNNNEDSPNDPDGVVLVWNTKFKKATPEYIFHYRAVGQQSPETHAYTEDPLSASAHTHPVYCMSVVGTQNAHNLISISTDGRLCSWSLDMLGQPQEILDLHRMQSKPVAVTCLDFPHSDVNNFVVGSEEGAAYSACRHGAKAGITDTYDGHQGPVTG</sequence>
<dbReference type="InterPro" id="IPR036322">
    <property type="entry name" value="WD40_repeat_dom_sf"/>
</dbReference>
<dbReference type="PANTHER" id="PTHR12442">
    <property type="entry name" value="DYNEIN INTERMEDIATE CHAIN"/>
    <property type="match status" value="1"/>
</dbReference>
<dbReference type="Proteomes" id="UP001162164">
    <property type="component" value="Unassembled WGS sequence"/>
</dbReference>
<gene>
    <name evidence="4" type="ORF">NQ317_015157</name>
</gene>
<evidence type="ECO:0000256" key="3">
    <source>
        <dbReference type="ARBA" id="ARBA00022737"/>
    </source>
</evidence>
<proteinExistence type="predicted"/>
<evidence type="ECO:0008006" key="6">
    <source>
        <dbReference type="Google" id="ProtNLM"/>
    </source>
</evidence>
<evidence type="ECO:0000256" key="1">
    <source>
        <dbReference type="ARBA" id="ARBA00022490"/>
    </source>
</evidence>
<organism evidence="4 5">
    <name type="scientific">Molorchus minor</name>
    <dbReference type="NCBI Taxonomy" id="1323400"/>
    <lineage>
        <taxon>Eukaryota</taxon>
        <taxon>Metazoa</taxon>
        <taxon>Ecdysozoa</taxon>
        <taxon>Arthropoda</taxon>
        <taxon>Hexapoda</taxon>
        <taxon>Insecta</taxon>
        <taxon>Pterygota</taxon>
        <taxon>Neoptera</taxon>
        <taxon>Endopterygota</taxon>
        <taxon>Coleoptera</taxon>
        <taxon>Polyphaga</taxon>
        <taxon>Cucujiformia</taxon>
        <taxon>Chrysomeloidea</taxon>
        <taxon>Cerambycidae</taxon>
        <taxon>Lamiinae</taxon>
        <taxon>Monochamini</taxon>
        <taxon>Molorchus</taxon>
    </lineage>
</organism>
<comment type="caution">
    <text evidence="4">The sequence shown here is derived from an EMBL/GenBank/DDBJ whole genome shotgun (WGS) entry which is preliminary data.</text>
</comment>
<evidence type="ECO:0000313" key="4">
    <source>
        <dbReference type="EMBL" id="KAJ8985661.1"/>
    </source>
</evidence>
<keyword evidence="5" id="KW-1185">Reference proteome</keyword>
<evidence type="ECO:0000256" key="2">
    <source>
        <dbReference type="ARBA" id="ARBA00022574"/>
    </source>
</evidence>
<reference evidence="4" key="1">
    <citation type="journal article" date="2023" name="Insect Mol. Biol.">
        <title>Genome sequencing provides insights into the evolution of gene families encoding plant cell wall-degrading enzymes in longhorned beetles.</title>
        <authorList>
            <person name="Shin N.R."/>
            <person name="Okamura Y."/>
            <person name="Kirsch R."/>
            <person name="Pauchet Y."/>
        </authorList>
    </citation>
    <scope>NUCLEOTIDE SEQUENCE</scope>
    <source>
        <strain evidence="4">MMC_N1</strain>
    </source>
</reference>
<dbReference type="PROSITE" id="PS51257">
    <property type="entry name" value="PROKAR_LIPOPROTEIN"/>
    <property type="match status" value="1"/>
</dbReference>
<name>A0ABQ9K6L9_9CUCU</name>
<dbReference type="PANTHER" id="PTHR12442:SF22">
    <property type="entry name" value="CYTOPLASMIC DYNEIN 1 INTERMEDIATE CHAIN-RELATED"/>
    <property type="match status" value="1"/>
</dbReference>
<accession>A0ABQ9K6L9</accession>
<dbReference type="Gene3D" id="2.130.10.10">
    <property type="entry name" value="YVTN repeat-like/Quinoprotein amine dehydrogenase"/>
    <property type="match status" value="1"/>
</dbReference>
<dbReference type="InterPro" id="IPR015943">
    <property type="entry name" value="WD40/YVTN_repeat-like_dom_sf"/>
</dbReference>
<keyword evidence="1" id="KW-0963">Cytoplasm</keyword>
<evidence type="ECO:0000313" key="5">
    <source>
        <dbReference type="Proteomes" id="UP001162164"/>
    </source>
</evidence>
<dbReference type="InterPro" id="IPR050687">
    <property type="entry name" value="Dynein_IC"/>
</dbReference>
<dbReference type="EMBL" id="JAPWTJ010000010">
    <property type="protein sequence ID" value="KAJ8985661.1"/>
    <property type="molecule type" value="Genomic_DNA"/>
</dbReference>